<comment type="caution">
    <text evidence="1">The sequence shown here is derived from an EMBL/GenBank/DDBJ whole genome shotgun (WGS) entry which is preliminary data.</text>
</comment>
<proteinExistence type="predicted"/>
<reference evidence="1" key="1">
    <citation type="journal article" date="2014" name="Int. J. Syst. Evol. Microbiol.">
        <title>Complete genome sequence of Corynebacterium casei LMG S-19264T (=DSM 44701T), isolated from a smear-ripened cheese.</title>
        <authorList>
            <consortium name="US DOE Joint Genome Institute (JGI-PGF)"/>
            <person name="Walter F."/>
            <person name="Albersmeier A."/>
            <person name="Kalinowski J."/>
            <person name="Ruckert C."/>
        </authorList>
    </citation>
    <scope>NUCLEOTIDE SEQUENCE</scope>
    <source>
        <strain evidence="1">KCTC 12113</strain>
    </source>
</reference>
<dbReference type="AlphaFoldDB" id="A0A918MPZ4"/>
<dbReference type="EMBL" id="BMWP01000028">
    <property type="protein sequence ID" value="GGW45764.1"/>
    <property type="molecule type" value="Genomic_DNA"/>
</dbReference>
<evidence type="ECO:0000313" key="2">
    <source>
        <dbReference type="Proteomes" id="UP000634668"/>
    </source>
</evidence>
<accession>A0A918MPZ4</accession>
<name>A0A918MPZ4_9FLAO</name>
<keyword evidence="2" id="KW-1185">Reference proteome</keyword>
<reference evidence="1" key="2">
    <citation type="submission" date="2020-09" db="EMBL/GenBank/DDBJ databases">
        <authorList>
            <person name="Sun Q."/>
            <person name="Kim S."/>
        </authorList>
    </citation>
    <scope>NUCLEOTIDE SEQUENCE</scope>
    <source>
        <strain evidence="1">KCTC 12113</strain>
    </source>
</reference>
<gene>
    <name evidence="1" type="ORF">GCM10007383_32570</name>
</gene>
<sequence length="61" mass="7201">MTWFLMQFNFPHSSLEISFIMVVNKEGNSNVLFLNTTSILFDFNNNIYPITDLSWFKTKCT</sequence>
<protein>
    <submittedName>
        <fullName evidence="1">Uncharacterized protein</fullName>
    </submittedName>
</protein>
<dbReference type="Proteomes" id="UP000634668">
    <property type="component" value="Unassembled WGS sequence"/>
</dbReference>
<evidence type="ECO:0000313" key="1">
    <source>
        <dbReference type="EMBL" id="GGW45764.1"/>
    </source>
</evidence>
<organism evidence="1 2">
    <name type="scientific">Arenibacter certesii</name>
    <dbReference type="NCBI Taxonomy" id="228955"/>
    <lineage>
        <taxon>Bacteria</taxon>
        <taxon>Pseudomonadati</taxon>
        <taxon>Bacteroidota</taxon>
        <taxon>Flavobacteriia</taxon>
        <taxon>Flavobacteriales</taxon>
        <taxon>Flavobacteriaceae</taxon>
        <taxon>Arenibacter</taxon>
    </lineage>
</organism>